<dbReference type="GO" id="GO:1904680">
    <property type="term" value="F:peptide transmembrane transporter activity"/>
    <property type="evidence" value="ECO:0007669"/>
    <property type="project" value="TreeGrafter"/>
</dbReference>
<accession>A0A6L8LJX4</accession>
<evidence type="ECO:0000313" key="5">
    <source>
        <dbReference type="EMBL" id="MYM56348.1"/>
    </source>
</evidence>
<evidence type="ECO:0000259" key="4">
    <source>
        <dbReference type="Pfam" id="PF00496"/>
    </source>
</evidence>
<comment type="caution">
    <text evidence="5">The sequence shown here is derived from an EMBL/GenBank/DDBJ whole genome shotgun (WGS) entry which is preliminary data.</text>
</comment>
<proteinExistence type="inferred from homology"/>
<comment type="similarity">
    <text evidence="2">Belongs to the bacterial solute-binding protein 5 family.</text>
</comment>
<dbReference type="SUPFAM" id="SSF53850">
    <property type="entry name" value="Periplasmic binding protein-like II"/>
    <property type="match status" value="1"/>
</dbReference>
<evidence type="ECO:0000313" key="6">
    <source>
        <dbReference type="Proteomes" id="UP000479043"/>
    </source>
</evidence>
<organism evidence="5 6">
    <name type="scientific">Thalassovita mangrovi</name>
    <dbReference type="NCBI Taxonomy" id="2692236"/>
    <lineage>
        <taxon>Bacteria</taxon>
        <taxon>Pseudomonadati</taxon>
        <taxon>Pseudomonadota</taxon>
        <taxon>Alphaproteobacteria</taxon>
        <taxon>Rhodobacterales</taxon>
        <taxon>Roseobacteraceae</taxon>
        <taxon>Thalassovita</taxon>
    </lineage>
</organism>
<dbReference type="PANTHER" id="PTHR30290:SF38">
    <property type="entry name" value="D,D-DIPEPTIDE-BINDING PERIPLASMIC PROTEIN DDPA-RELATED"/>
    <property type="match status" value="1"/>
</dbReference>
<dbReference type="Gene3D" id="3.10.105.10">
    <property type="entry name" value="Dipeptide-binding Protein, Domain 3"/>
    <property type="match status" value="1"/>
</dbReference>
<dbReference type="AlphaFoldDB" id="A0A6L8LJX4"/>
<evidence type="ECO:0000256" key="2">
    <source>
        <dbReference type="ARBA" id="ARBA00005695"/>
    </source>
</evidence>
<dbReference type="GO" id="GO:0030288">
    <property type="term" value="C:outer membrane-bounded periplasmic space"/>
    <property type="evidence" value="ECO:0007669"/>
    <property type="project" value="UniProtKB-ARBA"/>
</dbReference>
<dbReference type="InterPro" id="IPR030678">
    <property type="entry name" value="Peptide/Ni-bd"/>
</dbReference>
<keyword evidence="6" id="KW-1185">Reference proteome</keyword>
<dbReference type="RefSeq" id="WP_160974308.1">
    <property type="nucleotide sequence ID" value="NZ_WWEN01000005.1"/>
</dbReference>
<dbReference type="InterPro" id="IPR000914">
    <property type="entry name" value="SBP_5_dom"/>
</dbReference>
<dbReference type="InterPro" id="IPR006311">
    <property type="entry name" value="TAT_signal"/>
</dbReference>
<name>A0A6L8LJX4_9RHOB</name>
<dbReference type="InterPro" id="IPR039424">
    <property type="entry name" value="SBP_5"/>
</dbReference>
<protein>
    <submittedName>
        <fullName evidence="5">Twin-arginine translocation signal domain-containing protein</fullName>
    </submittedName>
</protein>
<dbReference type="PROSITE" id="PS51318">
    <property type="entry name" value="TAT"/>
    <property type="match status" value="1"/>
</dbReference>
<dbReference type="PANTHER" id="PTHR30290">
    <property type="entry name" value="PERIPLASMIC BINDING COMPONENT OF ABC TRANSPORTER"/>
    <property type="match status" value="1"/>
</dbReference>
<dbReference type="Proteomes" id="UP000479043">
    <property type="component" value="Unassembled WGS sequence"/>
</dbReference>
<feature type="domain" description="Solute-binding protein family 5" evidence="4">
    <location>
        <begin position="83"/>
        <end position="433"/>
    </location>
</feature>
<dbReference type="NCBIfam" id="TIGR01409">
    <property type="entry name" value="TAT_signal_seq"/>
    <property type="match status" value="1"/>
</dbReference>
<reference evidence="5 6" key="1">
    <citation type="submission" date="2020-01" db="EMBL/GenBank/DDBJ databases">
        <authorList>
            <person name="Chen S."/>
        </authorList>
    </citation>
    <scope>NUCLEOTIDE SEQUENCE [LARGE SCALE GENOMIC DNA]</scope>
    <source>
        <strain evidence="5 6">GS-10</strain>
    </source>
</reference>
<keyword evidence="3" id="KW-0732">Signal</keyword>
<evidence type="ECO:0000256" key="1">
    <source>
        <dbReference type="ARBA" id="ARBA00004418"/>
    </source>
</evidence>
<dbReference type="Gene3D" id="3.40.190.10">
    <property type="entry name" value="Periplasmic binding protein-like II"/>
    <property type="match status" value="1"/>
</dbReference>
<dbReference type="Pfam" id="PF00496">
    <property type="entry name" value="SBP_bac_5"/>
    <property type="match status" value="1"/>
</dbReference>
<dbReference type="PIRSF" id="PIRSF002741">
    <property type="entry name" value="MppA"/>
    <property type="match status" value="1"/>
</dbReference>
<dbReference type="InterPro" id="IPR019546">
    <property type="entry name" value="TAT_signal_bac_arc"/>
</dbReference>
<sequence length="512" mass="55945">MTTRRQFLKGTSAAIAGSGIALPFGLTGAFASGAPASLSIAVPSDVPSWDPIARIEPGPISIYRAVFSQPLDYAADNTLGGGVVQNWEWLDDSGMNLKLTLRDDVLFHNGDRMTSADIRFTFLERVQADPGLALGWIWFTIGDIETPDETTAIFRFKMPMVTAPAFLGYLGAYILPKTYFETVGAEGFLEKPVGSGPYMLAEYERDSRIVLKAFPDYFRGKPAIETVTFSVVKDPTTRAALIQSNQSDLSTALSVRDVARLGALDGITGQVDPTVDLYMLHMVNTGPWQDKNLRLAAHHAIDKAAISRAFFQGKVEPLSTPQGPGTPAYRPDFDFAFDTAKAQALMAELGYGPENPVKVTFHCTRGVYPSDYDIARAITQMWAKVGIEADLRVLTVAEYHNRSNKELEGPMLWLWSNATADPQLNSGYFLDPNSAFSVWKSADVGEKIAPLLGETDVAKRIEGFGAFNVWAVEQGYTVPLFQGAVALAYSSGLAFTPYLNGWLSPAEYRWNG</sequence>
<dbReference type="EMBL" id="WWEN01000005">
    <property type="protein sequence ID" value="MYM56348.1"/>
    <property type="molecule type" value="Genomic_DNA"/>
</dbReference>
<comment type="subcellular location">
    <subcellularLocation>
        <location evidence="1">Periplasm</location>
    </subcellularLocation>
</comment>
<gene>
    <name evidence="5" type="ORF">GR167_13600</name>
</gene>
<dbReference type="GO" id="GO:0015833">
    <property type="term" value="P:peptide transport"/>
    <property type="evidence" value="ECO:0007669"/>
    <property type="project" value="TreeGrafter"/>
</dbReference>
<evidence type="ECO:0000256" key="3">
    <source>
        <dbReference type="ARBA" id="ARBA00022729"/>
    </source>
</evidence>
<dbReference type="GO" id="GO:0043190">
    <property type="term" value="C:ATP-binding cassette (ABC) transporter complex"/>
    <property type="evidence" value="ECO:0007669"/>
    <property type="project" value="InterPro"/>
</dbReference>